<dbReference type="Proteomes" id="UP000092691">
    <property type="component" value="Plasmid unnamed1"/>
</dbReference>
<evidence type="ECO:0000313" key="4">
    <source>
        <dbReference type="Proteomes" id="UP000092691"/>
    </source>
</evidence>
<feature type="chain" id="PRO_5008520977" evidence="2">
    <location>
        <begin position="28"/>
        <end position="88"/>
    </location>
</feature>
<feature type="region of interest" description="Disordered" evidence="1">
    <location>
        <begin position="29"/>
        <end position="65"/>
    </location>
</feature>
<dbReference type="AlphaFoldDB" id="A0A1B1CHP7"/>
<dbReference type="RefSeq" id="WP_065282931.1">
    <property type="nucleotide sequence ID" value="NZ_CP016287.1"/>
</dbReference>
<sequence>MILFRKDLRTSLLVASVVITAFSAVHASAGQPMEMRPTDGSGTNDSSRRSESKPLVLPTPLPPLPEKQRCVQVTYQCGDTTCTGVRCQ</sequence>
<keyword evidence="2" id="KW-0732">Signal</keyword>
<evidence type="ECO:0000256" key="2">
    <source>
        <dbReference type="SAM" id="SignalP"/>
    </source>
</evidence>
<name>A0A1B1CHP7_RHILE</name>
<geneLocation type="plasmid" evidence="3 4">
    <name>unnamed1</name>
</geneLocation>
<accession>A0A1B1CHP7</accession>
<feature type="signal peptide" evidence="2">
    <location>
        <begin position="1"/>
        <end position="27"/>
    </location>
</feature>
<gene>
    <name evidence="3" type="ORF">BA011_26200</name>
</gene>
<evidence type="ECO:0000313" key="3">
    <source>
        <dbReference type="EMBL" id="ANP89278.1"/>
    </source>
</evidence>
<keyword evidence="3" id="KW-0614">Plasmid</keyword>
<protein>
    <submittedName>
        <fullName evidence="3">Uncharacterized protein</fullName>
    </submittedName>
</protein>
<reference evidence="3 4" key="1">
    <citation type="submission" date="2016-06" db="EMBL/GenBank/DDBJ databases">
        <title>Microsymbionts genomes from the relict species Vavilovia formosa.</title>
        <authorList>
            <person name="Chirak E."/>
            <person name="Kimeklis A."/>
            <person name="Andronov E."/>
        </authorList>
    </citation>
    <scope>NUCLEOTIDE SEQUENCE [LARGE SCALE GENOMIC DNA]</scope>
    <source>
        <strain evidence="3 4">Vaf10</strain>
        <plasmid evidence="4">Plasmid unnamed1</plasmid>
    </source>
</reference>
<evidence type="ECO:0000256" key="1">
    <source>
        <dbReference type="SAM" id="MobiDB-lite"/>
    </source>
</evidence>
<dbReference type="EMBL" id="CP016287">
    <property type="protein sequence ID" value="ANP89278.1"/>
    <property type="molecule type" value="Genomic_DNA"/>
</dbReference>
<organism evidence="3 4">
    <name type="scientific">Rhizobium leguminosarum</name>
    <dbReference type="NCBI Taxonomy" id="384"/>
    <lineage>
        <taxon>Bacteria</taxon>
        <taxon>Pseudomonadati</taxon>
        <taxon>Pseudomonadota</taxon>
        <taxon>Alphaproteobacteria</taxon>
        <taxon>Hyphomicrobiales</taxon>
        <taxon>Rhizobiaceae</taxon>
        <taxon>Rhizobium/Agrobacterium group</taxon>
        <taxon>Rhizobium</taxon>
    </lineage>
</organism>
<proteinExistence type="predicted"/>